<evidence type="ECO:0000256" key="4">
    <source>
        <dbReference type="ARBA" id="ARBA00023263"/>
    </source>
</evidence>
<dbReference type="Proteomes" id="UP000192573">
    <property type="component" value="Unassembled WGS sequence"/>
</dbReference>
<evidence type="ECO:0000256" key="1">
    <source>
        <dbReference type="ARBA" id="ARBA00004561"/>
    </source>
</evidence>
<dbReference type="AlphaFoldDB" id="A0A1V8P313"/>
<dbReference type="PANTHER" id="PTHR33420:SF3">
    <property type="entry name" value="FIMBRIAL SUBUNIT ELFA"/>
    <property type="match status" value="1"/>
</dbReference>
<evidence type="ECO:0000256" key="2">
    <source>
        <dbReference type="ARBA" id="ARBA00006671"/>
    </source>
</evidence>
<evidence type="ECO:0000313" key="7">
    <source>
        <dbReference type="Proteomes" id="UP000192573"/>
    </source>
</evidence>
<organism evidence="6 7">
    <name type="scientific">Citrobacter braakii</name>
    <dbReference type="NCBI Taxonomy" id="57706"/>
    <lineage>
        <taxon>Bacteria</taxon>
        <taxon>Pseudomonadati</taxon>
        <taxon>Pseudomonadota</taxon>
        <taxon>Gammaproteobacteria</taxon>
        <taxon>Enterobacterales</taxon>
        <taxon>Enterobacteriaceae</taxon>
        <taxon>Citrobacter</taxon>
        <taxon>Citrobacter freundii complex</taxon>
    </lineage>
</organism>
<dbReference type="GO" id="GO:0043709">
    <property type="term" value="P:cell adhesion involved in single-species biofilm formation"/>
    <property type="evidence" value="ECO:0007669"/>
    <property type="project" value="TreeGrafter"/>
</dbReference>
<dbReference type="InterPro" id="IPR008966">
    <property type="entry name" value="Adhesion_dom_sf"/>
</dbReference>
<keyword evidence="3" id="KW-0732">Signal</keyword>
<comment type="similarity">
    <text evidence="2">Belongs to the fimbrial protein family.</text>
</comment>
<comment type="subcellular location">
    <subcellularLocation>
        <location evidence="1">Fimbrium</location>
    </subcellularLocation>
</comment>
<dbReference type="PANTHER" id="PTHR33420">
    <property type="entry name" value="FIMBRIAL SUBUNIT ELFA-RELATED"/>
    <property type="match status" value="1"/>
</dbReference>
<dbReference type="SUPFAM" id="SSF49401">
    <property type="entry name" value="Bacterial adhesins"/>
    <property type="match status" value="1"/>
</dbReference>
<evidence type="ECO:0000256" key="3">
    <source>
        <dbReference type="ARBA" id="ARBA00022729"/>
    </source>
</evidence>
<evidence type="ECO:0000313" key="6">
    <source>
        <dbReference type="EMBL" id="OQM43086.1"/>
    </source>
</evidence>
<name>A0A1V8P313_CITBR</name>
<feature type="domain" description="Fimbrial-type adhesion" evidence="5">
    <location>
        <begin position="178"/>
        <end position="327"/>
    </location>
</feature>
<dbReference type="RefSeq" id="WP_046275443.1">
    <property type="nucleotide sequence ID" value="NZ_CP077405.1"/>
</dbReference>
<dbReference type="GO" id="GO:0009289">
    <property type="term" value="C:pilus"/>
    <property type="evidence" value="ECO:0007669"/>
    <property type="project" value="UniProtKB-SubCell"/>
</dbReference>
<reference evidence="6 7" key="1">
    <citation type="submission" date="2017-03" db="EMBL/GenBank/DDBJ databases">
        <authorList>
            <person name="Afonso C.L."/>
            <person name="Miller P.J."/>
            <person name="Scott M.A."/>
            <person name="Spackman E."/>
            <person name="Goraichik I."/>
            <person name="Dimitrov K.M."/>
            <person name="Suarez D.L."/>
            <person name="Swayne D.E."/>
        </authorList>
    </citation>
    <scope>NUCLEOTIDE SEQUENCE [LARGE SCALE GENOMIC DNA]</scope>
    <source>
        <strain evidence="6 7">ATCC 51113</strain>
    </source>
</reference>
<keyword evidence="4" id="KW-0281">Fimbrium</keyword>
<dbReference type="InterPro" id="IPR036937">
    <property type="entry name" value="Adhesion_dom_fimbrial_sf"/>
</dbReference>
<dbReference type="SUPFAM" id="SSF88633">
    <property type="entry name" value="Positive stranded ssRNA viruses"/>
    <property type="match status" value="1"/>
</dbReference>
<proteinExistence type="inferred from homology"/>
<dbReference type="Gene3D" id="2.60.40.1090">
    <property type="entry name" value="Fimbrial-type adhesion domain"/>
    <property type="match status" value="1"/>
</dbReference>
<protein>
    <recommendedName>
        <fullName evidence="5">Fimbrial-type adhesion domain-containing protein</fullName>
    </recommendedName>
</protein>
<gene>
    <name evidence="6" type="ORF">BZK42_05980</name>
</gene>
<dbReference type="Pfam" id="PF00419">
    <property type="entry name" value="Fimbrial"/>
    <property type="match status" value="1"/>
</dbReference>
<comment type="caution">
    <text evidence="6">The sequence shown here is derived from an EMBL/GenBank/DDBJ whole genome shotgun (WGS) entry which is preliminary data.</text>
</comment>
<dbReference type="EMBL" id="NAEW01000002">
    <property type="protein sequence ID" value="OQM43086.1"/>
    <property type="molecule type" value="Genomic_DNA"/>
</dbReference>
<dbReference type="InterPro" id="IPR000259">
    <property type="entry name" value="Adhesion_dom_fimbrial"/>
</dbReference>
<evidence type="ECO:0000259" key="5">
    <source>
        <dbReference type="Pfam" id="PF00419"/>
    </source>
</evidence>
<accession>A0A1V8P313</accession>
<sequence>MKGYVFLIFLLLSSFGADAGCTFQTKNGGLTTINLDMTSGTATNQINLSSSGNIVCTANSDSLYYTTPLKDYIVAIQGGSGKKVLININLTSNDFPVSIGKKTVSAGEVLDTKSFTISARYVNSGTIKQTVSGDAFSLSDPAVSITSDNSCTSNWLAYLYCWVTGRLSSNSAFTQNLSFTVTHKPTTCQFSLPRYEIKMPDTTLNEMLTVNNTKSGSTNLVLNCESIYNVTTNPVTFKVVRGDWDESGKILKNTIANGAKGVGFQIYNGTATSPLKQGDNLMNRMTKLEAISNQYTFPITAKYVRVTGESLMPGEIQSKVIFAVSYD</sequence>
<dbReference type="InterPro" id="IPR050263">
    <property type="entry name" value="Bact_Fimbrial_Adh_Pro"/>
</dbReference>